<dbReference type="InterPro" id="IPR043766">
    <property type="entry name" value="BfmA-like"/>
</dbReference>
<name>A0A090X475_9FLAO</name>
<sequence length="166" mass="20059">MYIAITKQHQGENFKGSVRDFVKYLEKENEDRSPEQQEHFFNQYNDRISAEEVITEIDGNTKKLSKKDPKFYSIVVSPSKSELKVINNDPEKLREYVRELMKDYAASFHRDKKITVDDIKYYAKIERERTFKGTDKEIKENQPMLQKYWSLRKRYETLKRESQRET</sequence>
<evidence type="ECO:0000313" key="1">
    <source>
        <dbReference type="EMBL" id="GAL77292.1"/>
    </source>
</evidence>
<dbReference type="AlphaFoldDB" id="A0A090X475"/>
<dbReference type="Proteomes" id="UP000029643">
    <property type="component" value="Unassembled WGS sequence"/>
</dbReference>
<comment type="caution">
    <text evidence="1">The sequence shown here is derived from an EMBL/GenBank/DDBJ whole genome shotgun (WGS) entry which is preliminary data.</text>
</comment>
<dbReference type="EMBL" id="BBNU01000001">
    <property type="protein sequence ID" value="GAL77292.1"/>
    <property type="molecule type" value="Genomic_DNA"/>
</dbReference>
<proteinExistence type="predicted"/>
<gene>
    <name evidence="1" type="ORF">JCM19274_5005</name>
</gene>
<reference evidence="1 2" key="1">
    <citation type="journal article" date="2014" name="Genome Announc.">
        <title>Draft Genome Sequences of Marine Flavobacterium Algibacter lectus Strains SS8 and NR4.</title>
        <authorList>
            <person name="Takatani N."/>
            <person name="Nakanishi M."/>
            <person name="Meirelles P."/>
            <person name="Mino S."/>
            <person name="Suda W."/>
            <person name="Oshima K."/>
            <person name="Hattori M."/>
            <person name="Ohkuma M."/>
            <person name="Hosokawa M."/>
            <person name="Miyashita K."/>
            <person name="Thompson F.L."/>
            <person name="Niwa A."/>
            <person name="Sawabe T."/>
            <person name="Sawabe T."/>
        </authorList>
    </citation>
    <scope>NUCLEOTIDE SEQUENCE [LARGE SCALE GENOMIC DNA]</scope>
    <source>
        <strain evidence="2">JCM19274</strain>
    </source>
</reference>
<organism evidence="1 2">
    <name type="scientific">Algibacter lectus</name>
    <dbReference type="NCBI Taxonomy" id="221126"/>
    <lineage>
        <taxon>Bacteria</taxon>
        <taxon>Pseudomonadati</taxon>
        <taxon>Bacteroidota</taxon>
        <taxon>Flavobacteriia</taxon>
        <taxon>Flavobacteriales</taxon>
        <taxon>Flavobacteriaceae</taxon>
        <taxon>Algibacter</taxon>
    </lineage>
</organism>
<dbReference type="InterPro" id="IPR048098">
    <property type="entry name" value="MobB"/>
</dbReference>
<dbReference type="Pfam" id="PF18976">
    <property type="entry name" value="DUF5712"/>
    <property type="match status" value="1"/>
</dbReference>
<dbReference type="NCBIfam" id="NF041495">
    <property type="entry name" value="MobB_relaxase"/>
    <property type="match status" value="1"/>
</dbReference>
<evidence type="ECO:0000313" key="2">
    <source>
        <dbReference type="Proteomes" id="UP000029643"/>
    </source>
</evidence>
<accession>A0A090X475</accession>
<protein>
    <submittedName>
        <fullName evidence="1">Mobilization protein B</fullName>
    </submittedName>
</protein>